<feature type="transmembrane region" description="Helical" evidence="1">
    <location>
        <begin position="84"/>
        <end position="106"/>
    </location>
</feature>
<gene>
    <name evidence="2" type="ORF">FY036_22070</name>
</gene>
<feature type="transmembrane region" description="Helical" evidence="1">
    <location>
        <begin position="36"/>
        <end position="54"/>
    </location>
</feature>
<reference evidence="2 3" key="1">
    <citation type="submission" date="2019-08" db="EMBL/GenBank/DDBJ databases">
        <authorList>
            <person name="Seo Y.L."/>
        </authorList>
    </citation>
    <scope>NUCLEOTIDE SEQUENCE [LARGE SCALE GENOMIC DNA]</scope>
    <source>
        <strain evidence="2 3">MaA-C15</strain>
    </source>
</reference>
<organism evidence="2 3">
    <name type="scientific">Neoaquamicrobium microcysteis</name>
    <dbReference type="NCBI Taxonomy" id="2682781"/>
    <lineage>
        <taxon>Bacteria</taxon>
        <taxon>Pseudomonadati</taxon>
        <taxon>Pseudomonadota</taxon>
        <taxon>Alphaproteobacteria</taxon>
        <taxon>Hyphomicrobiales</taxon>
        <taxon>Phyllobacteriaceae</taxon>
        <taxon>Neoaquamicrobium</taxon>
    </lineage>
</organism>
<protein>
    <submittedName>
        <fullName evidence="2">Uncharacterized protein</fullName>
    </submittedName>
</protein>
<evidence type="ECO:0000313" key="3">
    <source>
        <dbReference type="Proteomes" id="UP000323258"/>
    </source>
</evidence>
<dbReference type="AlphaFoldDB" id="A0A5D4GMF4"/>
<comment type="caution">
    <text evidence="2">The sequence shown here is derived from an EMBL/GenBank/DDBJ whole genome shotgun (WGS) entry which is preliminary data.</text>
</comment>
<sequence length="112" mass="11168">MVDPAFAVTLVVEFVCGALAGVAVGRWLPHFSSRSFIDAGVGGAGGLIFTWLAARIPGVGRMVGHVETAVDGAIQGTGGVTPMVLVGAGIAGLIGGSTAILLLGLARRRRTG</sequence>
<reference evidence="2 3" key="2">
    <citation type="submission" date="2019-09" db="EMBL/GenBank/DDBJ databases">
        <title>Mesorhizobium sp. MaA-C15 isolated from Microcystis aeruginosa.</title>
        <authorList>
            <person name="Jeong S.E."/>
            <person name="Jin H.M."/>
            <person name="Jeon C.O."/>
        </authorList>
    </citation>
    <scope>NUCLEOTIDE SEQUENCE [LARGE SCALE GENOMIC DNA]</scope>
    <source>
        <strain evidence="2 3">MaA-C15</strain>
    </source>
</reference>
<keyword evidence="1" id="KW-0812">Transmembrane</keyword>
<feature type="transmembrane region" description="Helical" evidence="1">
    <location>
        <begin position="6"/>
        <end position="24"/>
    </location>
</feature>
<accession>A0A5D4GMF4</accession>
<keyword evidence="1" id="KW-0472">Membrane</keyword>
<evidence type="ECO:0000313" key="2">
    <source>
        <dbReference type="EMBL" id="TYR29547.1"/>
    </source>
</evidence>
<dbReference type="Proteomes" id="UP000323258">
    <property type="component" value="Unassembled WGS sequence"/>
</dbReference>
<keyword evidence="1" id="KW-1133">Transmembrane helix</keyword>
<dbReference type="OrthoDB" id="8117436at2"/>
<proteinExistence type="predicted"/>
<keyword evidence="3" id="KW-1185">Reference proteome</keyword>
<name>A0A5D4GMF4_9HYPH</name>
<dbReference type="EMBL" id="VSZS01000068">
    <property type="protein sequence ID" value="TYR29547.1"/>
    <property type="molecule type" value="Genomic_DNA"/>
</dbReference>
<dbReference type="RefSeq" id="WP_148916856.1">
    <property type="nucleotide sequence ID" value="NZ_VSZS01000068.1"/>
</dbReference>
<evidence type="ECO:0000256" key="1">
    <source>
        <dbReference type="SAM" id="Phobius"/>
    </source>
</evidence>